<keyword evidence="1" id="KW-0812">Transmembrane</keyword>
<dbReference type="OrthoDB" id="2796825at2759"/>
<name>A0A9P6E7N6_9AGAR</name>
<feature type="transmembrane region" description="Helical" evidence="1">
    <location>
        <begin position="210"/>
        <end position="234"/>
    </location>
</feature>
<dbReference type="AlphaFoldDB" id="A0A9P6E7N6"/>
<evidence type="ECO:0000313" key="3">
    <source>
        <dbReference type="Proteomes" id="UP000807306"/>
    </source>
</evidence>
<comment type="caution">
    <text evidence="2">The sequence shown here is derived from an EMBL/GenBank/DDBJ whole genome shotgun (WGS) entry which is preliminary data.</text>
</comment>
<feature type="transmembrane region" description="Helical" evidence="1">
    <location>
        <begin position="240"/>
        <end position="258"/>
    </location>
</feature>
<gene>
    <name evidence="2" type="ORF">CPB83DRAFT_861726</name>
</gene>
<accession>A0A9P6E7N6</accession>
<feature type="transmembrane region" description="Helical" evidence="1">
    <location>
        <begin position="54"/>
        <end position="74"/>
    </location>
</feature>
<keyword evidence="3" id="KW-1185">Reference proteome</keyword>
<dbReference type="EMBL" id="MU157903">
    <property type="protein sequence ID" value="KAF9524168.1"/>
    <property type="molecule type" value="Genomic_DNA"/>
</dbReference>
<feature type="transmembrane region" description="Helical" evidence="1">
    <location>
        <begin position="131"/>
        <end position="150"/>
    </location>
</feature>
<organism evidence="2 3">
    <name type="scientific">Crepidotus variabilis</name>
    <dbReference type="NCBI Taxonomy" id="179855"/>
    <lineage>
        <taxon>Eukaryota</taxon>
        <taxon>Fungi</taxon>
        <taxon>Dikarya</taxon>
        <taxon>Basidiomycota</taxon>
        <taxon>Agaricomycotina</taxon>
        <taxon>Agaricomycetes</taxon>
        <taxon>Agaricomycetidae</taxon>
        <taxon>Agaricales</taxon>
        <taxon>Agaricineae</taxon>
        <taxon>Crepidotaceae</taxon>
        <taxon>Crepidotus</taxon>
    </lineage>
</organism>
<proteinExistence type="predicted"/>
<sequence length="312" mass="33900">MVNTDTSEQLWYEKVVNASVAIGAIGYGLHIAVFYTAVSGIFKARDRAGALKWFPLLFILFSLGTINIAGSLRFNQVAFIDQRKYEGGPAAFFSAEQSNSGNVAAVATSIAMMVFADAFMIYRIHTLGKRVVITAVAAAVLVASVVMSGFHAVELINENSSSNLKYSIPYVSLATILNILITLVMAPRLLELRRQISISQDPTRAKFTNLEALVVETAFPTGLLSLIFIILYGFQKVGSLLFLPLLVQVMAIMPGLIISRMVRGYAWSNDVVGRLRNPSSSIGRTVNGDFPQDVVTLNDLGNDPKSVSNRLA</sequence>
<reference evidence="2" key="1">
    <citation type="submission" date="2020-11" db="EMBL/GenBank/DDBJ databases">
        <authorList>
            <consortium name="DOE Joint Genome Institute"/>
            <person name="Ahrendt S."/>
            <person name="Riley R."/>
            <person name="Andreopoulos W."/>
            <person name="Labutti K."/>
            <person name="Pangilinan J."/>
            <person name="Ruiz-Duenas F.J."/>
            <person name="Barrasa J.M."/>
            <person name="Sanchez-Garcia M."/>
            <person name="Camarero S."/>
            <person name="Miyauchi S."/>
            <person name="Serrano A."/>
            <person name="Linde D."/>
            <person name="Babiker R."/>
            <person name="Drula E."/>
            <person name="Ayuso-Fernandez I."/>
            <person name="Pacheco R."/>
            <person name="Padilla G."/>
            <person name="Ferreira P."/>
            <person name="Barriuso J."/>
            <person name="Kellner H."/>
            <person name="Castanera R."/>
            <person name="Alfaro M."/>
            <person name="Ramirez L."/>
            <person name="Pisabarro A.G."/>
            <person name="Kuo A."/>
            <person name="Tritt A."/>
            <person name="Lipzen A."/>
            <person name="He G."/>
            <person name="Yan M."/>
            <person name="Ng V."/>
            <person name="Cullen D."/>
            <person name="Martin F."/>
            <person name="Rosso M.-N."/>
            <person name="Henrissat B."/>
            <person name="Hibbett D."/>
            <person name="Martinez A.T."/>
            <person name="Grigoriev I.V."/>
        </authorList>
    </citation>
    <scope>NUCLEOTIDE SEQUENCE</scope>
    <source>
        <strain evidence="2">CBS 506.95</strain>
    </source>
</reference>
<feature type="transmembrane region" description="Helical" evidence="1">
    <location>
        <begin position="103"/>
        <end position="124"/>
    </location>
</feature>
<evidence type="ECO:0000313" key="2">
    <source>
        <dbReference type="EMBL" id="KAF9524168.1"/>
    </source>
</evidence>
<feature type="transmembrane region" description="Helical" evidence="1">
    <location>
        <begin position="170"/>
        <end position="190"/>
    </location>
</feature>
<feature type="transmembrane region" description="Helical" evidence="1">
    <location>
        <begin position="20"/>
        <end position="42"/>
    </location>
</feature>
<dbReference type="Proteomes" id="UP000807306">
    <property type="component" value="Unassembled WGS sequence"/>
</dbReference>
<keyword evidence="1" id="KW-1133">Transmembrane helix</keyword>
<evidence type="ECO:0000256" key="1">
    <source>
        <dbReference type="SAM" id="Phobius"/>
    </source>
</evidence>
<keyword evidence="1" id="KW-0472">Membrane</keyword>
<protein>
    <submittedName>
        <fullName evidence="2">Uncharacterized protein</fullName>
    </submittedName>
</protein>